<dbReference type="SUPFAM" id="SSF55729">
    <property type="entry name" value="Acyl-CoA N-acyltransferases (Nat)"/>
    <property type="match status" value="1"/>
</dbReference>
<dbReference type="GO" id="GO:1990189">
    <property type="term" value="F:protein N-terminal-serine acetyltransferase activity"/>
    <property type="evidence" value="ECO:0007669"/>
    <property type="project" value="TreeGrafter"/>
</dbReference>
<evidence type="ECO:0000259" key="1">
    <source>
        <dbReference type="PROSITE" id="PS51186"/>
    </source>
</evidence>
<dbReference type="Pfam" id="PF13302">
    <property type="entry name" value="Acetyltransf_3"/>
    <property type="match status" value="1"/>
</dbReference>
<sequence>MINTEAIVAKPTLTGERVELVPLGPRHADATYQSLQDAEVLRLTGTHAVFTRAQIERWCATRAEQTDRIDLVVEDRQTGEYLGELSLNEIDGDNESAGFRIALNSEHLGRGLGPEATRLILKYAFDAIGLHRVRLEVFSFNERAIRSYEKCGFVREGRMRDALLWDGERYDTLIMGMLRDELR</sequence>
<accession>A0A6L9S467</accession>
<dbReference type="PROSITE" id="PS51186">
    <property type="entry name" value="GNAT"/>
    <property type="match status" value="1"/>
</dbReference>
<dbReference type="Gene3D" id="3.40.630.30">
    <property type="match status" value="1"/>
</dbReference>
<gene>
    <name evidence="2" type="ORF">G1H10_01245</name>
</gene>
<protein>
    <submittedName>
        <fullName evidence="2">GNAT family N-acetyltransferase</fullName>
    </submittedName>
</protein>
<dbReference type="PANTHER" id="PTHR43441:SF10">
    <property type="entry name" value="ACETYLTRANSFERASE"/>
    <property type="match status" value="1"/>
</dbReference>
<dbReference type="EMBL" id="JAAGOA010000001">
    <property type="protein sequence ID" value="NED98789.1"/>
    <property type="molecule type" value="Genomic_DNA"/>
</dbReference>
<dbReference type="InterPro" id="IPR051908">
    <property type="entry name" value="Ribosomal_N-acetyltransferase"/>
</dbReference>
<name>A0A6L9S467_9ACTN</name>
<keyword evidence="2" id="KW-0808">Transferase</keyword>
<dbReference type="PANTHER" id="PTHR43441">
    <property type="entry name" value="RIBOSOMAL-PROTEIN-SERINE ACETYLTRANSFERASE"/>
    <property type="match status" value="1"/>
</dbReference>
<evidence type="ECO:0000313" key="3">
    <source>
        <dbReference type="Proteomes" id="UP000475214"/>
    </source>
</evidence>
<dbReference type="RefSeq" id="WP_163731483.1">
    <property type="nucleotide sequence ID" value="NZ_JAAGOA010000001.1"/>
</dbReference>
<feature type="domain" description="N-acetyltransferase" evidence="1">
    <location>
        <begin position="18"/>
        <end position="180"/>
    </location>
</feature>
<dbReference type="InterPro" id="IPR000182">
    <property type="entry name" value="GNAT_dom"/>
</dbReference>
<dbReference type="AlphaFoldDB" id="A0A6L9S467"/>
<dbReference type="GO" id="GO:0005737">
    <property type="term" value="C:cytoplasm"/>
    <property type="evidence" value="ECO:0007669"/>
    <property type="project" value="TreeGrafter"/>
</dbReference>
<comment type="caution">
    <text evidence="2">The sequence shown here is derived from an EMBL/GenBank/DDBJ whole genome shotgun (WGS) entry which is preliminary data.</text>
</comment>
<organism evidence="2 3">
    <name type="scientific">Phytoactinopolyspora halotolerans</name>
    <dbReference type="NCBI Taxonomy" id="1981512"/>
    <lineage>
        <taxon>Bacteria</taxon>
        <taxon>Bacillati</taxon>
        <taxon>Actinomycetota</taxon>
        <taxon>Actinomycetes</taxon>
        <taxon>Jiangellales</taxon>
        <taxon>Jiangellaceae</taxon>
        <taxon>Phytoactinopolyspora</taxon>
    </lineage>
</organism>
<evidence type="ECO:0000313" key="2">
    <source>
        <dbReference type="EMBL" id="NED98789.1"/>
    </source>
</evidence>
<keyword evidence="3" id="KW-1185">Reference proteome</keyword>
<proteinExistence type="predicted"/>
<dbReference type="Proteomes" id="UP000475214">
    <property type="component" value="Unassembled WGS sequence"/>
</dbReference>
<dbReference type="InterPro" id="IPR016181">
    <property type="entry name" value="Acyl_CoA_acyltransferase"/>
</dbReference>
<reference evidence="2 3" key="1">
    <citation type="submission" date="2020-02" db="EMBL/GenBank/DDBJ databases">
        <authorList>
            <person name="Li X.-J."/>
            <person name="Han X.-M."/>
        </authorList>
    </citation>
    <scope>NUCLEOTIDE SEQUENCE [LARGE SCALE GENOMIC DNA]</scope>
    <source>
        <strain evidence="2 3">CCTCC AB 2017055</strain>
    </source>
</reference>
<dbReference type="GO" id="GO:0008999">
    <property type="term" value="F:protein-N-terminal-alanine acetyltransferase activity"/>
    <property type="evidence" value="ECO:0007669"/>
    <property type="project" value="TreeGrafter"/>
</dbReference>